<feature type="transmembrane region" description="Helical" evidence="7">
    <location>
        <begin position="83"/>
        <end position="107"/>
    </location>
</feature>
<evidence type="ECO:0000256" key="6">
    <source>
        <dbReference type="ARBA" id="ARBA00023136"/>
    </source>
</evidence>
<feature type="transmembrane region" description="Helical" evidence="7">
    <location>
        <begin position="190"/>
        <end position="213"/>
    </location>
</feature>
<proteinExistence type="inferred from homology"/>
<keyword evidence="3" id="KW-1003">Cell membrane</keyword>
<dbReference type="Pfam" id="PF00528">
    <property type="entry name" value="BPD_transp_1"/>
    <property type="match status" value="1"/>
</dbReference>
<dbReference type="GO" id="GO:0005886">
    <property type="term" value="C:plasma membrane"/>
    <property type="evidence" value="ECO:0007669"/>
    <property type="project" value="UniProtKB-SubCell"/>
</dbReference>
<accession>A0A0U3PLQ4</accession>
<dbReference type="EMBL" id="FNTV01000001">
    <property type="protein sequence ID" value="SEE33096.1"/>
    <property type="molecule type" value="Genomic_DNA"/>
</dbReference>
<keyword evidence="2 7" id="KW-0813">Transport</keyword>
<organism evidence="8 9">
    <name type="scientific">Arthrobacter alpinus</name>
    <dbReference type="NCBI Taxonomy" id="656366"/>
    <lineage>
        <taxon>Bacteria</taxon>
        <taxon>Bacillati</taxon>
        <taxon>Actinomycetota</taxon>
        <taxon>Actinomycetes</taxon>
        <taxon>Micrococcales</taxon>
        <taxon>Micrococcaceae</taxon>
        <taxon>Arthrobacter</taxon>
    </lineage>
</organism>
<dbReference type="AlphaFoldDB" id="A0A0U3PLQ4"/>
<evidence type="ECO:0000313" key="9">
    <source>
        <dbReference type="Proteomes" id="UP000182725"/>
    </source>
</evidence>
<dbReference type="CDD" id="cd06261">
    <property type="entry name" value="TM_PBP2"/>
    <property type="match status" value="1"/>
</dbReference>
<sequence length="219" mass="23443">MTDWETLLPVLGESFRQTVFMVFVTVLLSGAAGLILGVTLYATRPGNLFANKAIFSVLNFIVNIIRPIPFIIFITAIAPLTLVVMGTTIGTTAAILPMALMAGVVIARVVEQNLVASDPGVVEAARAMGDGRLHILAAVVVPEAMAPLILGYTFMMIGIVDMSAMAGYIGGGGLGNFAIMYGYQQFNWEVTLVTVVIIIVMVQALQLTGNWLAQRILRR</sequence>
<keyword evidence="5 7" id="KW-1133">Transmembrane helix</keyword>
<evidence type="ECO:0000256" key="2">
    <source>
        <dbReference type="ARBA" id="ARBA00022448"/>
    </source>
</evidence>
<name>A0A0U3PLQ4_9MICC</name>
<accession>A0A1H5HYD2</accession>
<comment type="similarity">
    <text evidence="7">Belongs to the binding-protein-dependent transport system permease family.</text>
</comment>
<evidence type="ECO:0000313" key="8">
    <source>
        <dbReference type="EMBL" id="SEE33096.1"/>
    </source>
</evidence>
<dbReference type="InterPro" id="IPR035906">
    <property type="entry name" value="MetI-like_sf"/>
</dbReference>
<evidence type="ECO:0000256" key="4">
    <source>
        <dbReference type="ARBA" id="ARBA00022692"/>
    </source>
</evidence>
<keyword evidence="4 7" id="KW-0812">Transmembrane</keyword>
<dbReference type="PROSITE" id="PS50928">
    <property type="entry name" value="ABC_TM1"/>
    <property type="match status" value="1"/>
</dbReference>
<dbReference type="Gene3D" id="1.10.3720.10">
    <property type="entry name" value="MetI-like"/>
    <property type="match status" value="1"/>
</dbReference>
<dbReference type="Proteomes" id="UP000182725">
    <property type="component" value="Unassembled WGS sequence"/>
</dbReference>
<dbReference type="InterPro" id="IPR051322">
    <property type="entry name" value="AA_ABC_Transporter_Permease"/>
</dbReference>
<reference evidence="8 9" key="1">
    <citation type="submission" date="2016-10" db="EMBL/GenBank/DDBJ databases">
        <authorList>
            <person name="de Groot N.N."/>
        </authorList>
    </citation>
    <scope>NUCLEOTIDE SEQUENCE [LARGE SCALE GENOMIC DNA]</scope>
    <source>
        <strain evidence="8 9">DSM 22274</strain>
    </source>
</reference>
<evidence type="ECO:0000256" key="5">
    <source>
        <dbReference type="ARBA" id="ARBA00022989"/>
    </source>
</evidence>
<dbReference type="eggNOG" id="COG2011">
    <property type="taxonomic scope" value="Bacteria"/>
</dbReference>
<dbReference type="PANTHER" id="PTHR30450">
    <property type="entry name" value="ABC TRANSPORTER PERMEASE"/>
    <property type="match status" value="1"/>
</dbReference>
<dbReference type="SUPFAM" id="SSF161098">
    <property type="entry name" value="MetI-like"/>
    <property type="match status" value="1"/>
</dbReference>
<evidence type="ECO:0000256" key="3">
    <source>
        <dbReference type="ARBA" id="ARBA00022475"/>
    </source>
</evidence>
<dbReference type="InterPro" id="IPR000515">
    <property type="entry name" value="MetI-like"/>
</dbReference>
<evidence type="ECO:0000256" key="1">
    <source>
        <dbReference type="ARBA" id="ARBA00004651"/>
    </source>
</evidence>
<evidence type="ECO:0000256" key="7">
    <source>
        <dbReference type="RuleBase" id="RU363032"/>
    </source>
</evidence>
<dbReference type="KEGG" id="arw:MB46_06895"/>
<feature type="transmembrane region" description="Helical" evidence="7">
    <location>
        <begin position="54"/>
        <end position="77"/>
    </location>
</feature>
<keyword evidence="6 7" id="KW-0472">Membrane</keyword>
<protein>
    <submittedName>
        <fullName evidence="8">D-methionine transport system permease protein</fullName>
    </submittedName>
</protein>
<dbReference type="GO" id="GO:0048473">
    <property type="term" value="P:D-methionine transmembrane transport"/>
    <property type="evidence" value="ECO:0007669"/>
    <property type="project" value="TreeGrafter"/>
</dbReference>
<feature type="transmembrane region" description="Helical" evidence="7">
    <location>
        <begin position="20"/>
        <end position="42"/>
    </location>
</feature>
<comment type="subcellular location">
    <subcellularLocation>
        <location evidence="1 7">Cell membrane</location>
        <topology evidence="1 7">Multi-pass membrane protein</topology>
    </subcellularLocation>
</comment>
<gene>
    <name evidence="8" type="ORF">SAMN04489740_1145</name>
</gene>
<dbReference type="RefSeq" id="WP_044573296.1">
    <property type="nucleotide sequence ID" value="NZ_CP013745.1"/>
</dbReference>
<dbReference type="OrthoDB" id="9793490at2"/>
<dbReference type="PANTHER" id="PTHR30450:SF14">
    <property type="entry name" value="TRANSPORTER, PERMEASE PROTEIN, PUTATIVE-RELATED"/>
    <property type="match status" value="1"/>
</dbReference>
<feature type="transmembrane region" description="Helical" evidence="7">
    <location>
        <begin position="135"/>
        <end position="159"/>
    </location>
</feature>